<dbReference type="Gene3D" id="2.60.120.200">
    <property type="match status" value="1"/>
</dbReference>
<reference evidence="7" key="1">
    <citation type="submission" date="2015-11" db="EMBL/GenBank/DDBJ databases">
        <title>De novo transcriptome assembly of four potential Pierce s Disease insect vectors from Arizona vineyards.</title>
        <authorList>
            <person name="Tassone E.E."/>
        </authorList>
    </citation>
    <scope>NUCLEOTIDE SEQUENCE</scope>
</reference>
<dbReference type="InterPro" id="IPR050546">
    <property type="entry name" value="Glycosyl_Hydrlase_16"/>
</dbReference>
<evidence type="ECO:0000256" key="1">
    <source>
        <dbReference type="ARBA" id="ARBA00008781"/>
    </source>
</evidence>
<dbReference type="PANTHER" id="PTHR10963">
    <property type="entry name" value="GLYCOSYL HYDROLASE-RELATED"/>
    <property type="match status" value="1"/>
</dbReference>
<gene>
    <name evidence="7" type="ORF">g.32650</name>
</gene>
<feature type="domain" description="GH16" evidence="5">
    <location>
        <begin position="211"/>
        <end position="491"/>
    </location>
</feature>
<dbReference type="GO" id="GO:0004553">
    <property type="term" value="F:hydrolase activity, hydrolyzing O-glycosyl compounds"/>
    <property type="evidence" value="ECO:0007669"/>
    <property type="project" value="InterPro"/>
</dbReference>
<evidence type="ECO:0000256" key="4">
    <source>
        <dbReference type="SAM" id="SignalP"/>
    </source>
</evidence>
<dbReference type="PANTHER" id="PTHR10963:SF60">
    <property type="entry name" value="GRAM-NEGATIVE BACTERIA-BINDING PROTEIN 1-RELATED"/>
    <property type="match status" value="1"/>
</dbReference>
<dbReference type="InterPro" id="IPR013320">
    <property type="entry name" value="ConA-like_dom_sf"/>
</dbReference>
<dbReference type="PROSITE" id="PS51762">
    <property type="entry name" value="GH16_2"/>
    <property type="match status" value="1"/>
</dbReference>
<evidence type="ECO:0000259" key="5">
    <source>
        <dbReference type="PROSITE" id="PS51762"/>
    </source>
</evidence>
<keyword evidence="2" id="KW-0399">Innate immunity</keyword>
<comment type="similarity">
    <text evidence="1">Belongs to the insect beta-1,3-glucan binding protein family.</text>
</comment>
<dbReference type="GO" id="GO:0045087">
    <property type="term" value="P:innate immune response"/>
    <property type="evidence" value="ECO:0007669"/>
    <property type="project" value="UniProtKB-KW"/>
</dbReference>
<evidence type="ECO:0000313" key="7">
    <source>
        <dbReference type="EMBL" id="JAS62844.1"/>
    </source>
</evidence>
<accession>A0A1B6GK65</accession>
<dbReference type="Gene3D" id="2.60.40.2140">
    <property type="entry name" value="Beta-1,3-glucan-recognition protein, N-terminal domain"/>
    <property type="match status" value="1"/>
</dbReference>
<keyword evidence="3" id="KW-0391">Immunity</keyword>
<dbReference type="SUPFAM" id="SSF49899">
    <property type="entry name" value="Concanavalin A-like lectins/glucanases"/>
    <property type="match status" value="1"/>
</dbReference>
<organism evidence="7">
    <name type="scientific">Cuerna arida</name>
    <dbReference type="NCBI Taxonomy" id="1464854"/>
    <lineage>
        <taxon>Eukaryota</taxon>
        <taxon>Metazoa</taxon>
        <taxon>Ecdysozoa</taxon>
        <taxon>Arthropoda</taxon>
        <taxon>Hexapoda</taxon>
        <taxon>Insecta</taxon>
        <taxon>Pterygota</taxon>
        <taxon>Neoptera</taxon>
        <taxon>Paraneoptera</taxon>
        <taxon>Hemiptera</taxon>
        <taxon>Auchenorrhyncha</taxon>
        <taxon>Membracoidea</taxon>
        <taxon>Cicadellidae</taxon>
        <taxon>Cicadellinae</taxon>
        <taxon>Proconiini</taxon>
        <taxon>Cuerna</taxon>
    </lineage>
</organism>
<name>A0A1B6GK65_9HEMI</name>
<feature type="domain" description="CBM39" evidence="6">
    <location>
        <begin position="49"/>
        <end position="154"/>
    </location>
</feature>
<dbReference type="Pfam" id="PF00722">
    <property type="entry name" value="Glyco_hydro_16"/>
    <property type="match status" value="1"/>
</dbReference>
<keyword evidence="4" id="KW-0732">Signal</keyword>
<sequence>MFRVVFLSVVLCLCECQVVRVVDVPAARIPNSFGRQVLLPEPVPTVQPRQNDAPVFQLLKPKGVRISIPGPYPPSNQYRLIFHININKEFEGWKQGEFNEGIIIGNGQLWSYTFPNLRVIPGDTIYYWIEVHGFDWEKGYKGNYKVSQPAPLTVTPSDEDTLGDLRPCRGLSSTTYSGGHRACQGEQIIHSYTHVAQKYKRRGSQFFMQSVRQIAGPLPEDTFTVFSNENVIWNSTHNAFVPTTLEQKYGPSAVDATNLTIPDCTSDDPKLCRGEAMGYLILPPIIAARHSTEKTFSFRYGILEVTAKLPRGDWIVPELWLLPKDNKYGDSSGRIILAMSRGNLNLSSAEQDYSGKVLEAGVETASGAKMFRKIQNRPWSSDYHKFKLVWTPDKMEFLVDEQVIGKIQPGEEGLEPGLRGSKMAPFDQEFYLVFGLHVGGDKDFPDSISGKPWKNYEPKNKLKFWLARDSWQRTWGLGSVFLIRGLSITALFQP</sequence>
<dbReference type="GO" id="GO:0005975">
    <property type="term" value="P:carbohydrate metabolic process"/>
    <property type="evidence" value="ECO:0007669"/>
    <property type="project" value="InterPro"/>
</dbReference>
<dbReference type="InterPro" id="IPR000757">
    <property type="entry name" value="Beta-glucanase-like"/>
</dbReference>
<dbReference type="EMBL" id="GECZ01006925">
    <property type="protein sequence ID" value="JAS62844.1"/>
    <property type="molecule type" value="Transcribed_RNA"/>
</dbReference>
<dbReference type="InterPro" id="IPR031756">
    <property type="entry name" value="BGBP_N"/>
</dbReference>
<dbReference type="GO" id="GO:0030246">
    <property type="term" value="F:carbohydrate binding"/>
    <property type="evidence" value="ECO:0007669"/>
    <property type="project" value="InterPro"/>
</dbReference>
<protein>
    <submittedName>
        <fullName evidence="7">Uncharacterized protein</fullName>
    </submittedName>
</protein>
<dbReference type="AlphaFoldDB" id="A0A1B6GK65"/>
<feature type="signal peptide" evidence="4">
    <location>
        <begin position="1"/>
        <end position="16"/>
    </location>
</feature>
<dbReference type="Pfam" id="PF15886">
    <property type="entry name" value="CBM39"/>
    <property type="match status" value="1"/>
</dbReference>
<evidence type="ECO:0000259" key="6">
    <source>
        <dbReference type="PROSITE" id="PS51969"/>
    </source>
</evidence>
<evidence type="ECO:0000256" key="3">
    <source>
        <dbReference type="ARBA" id="ARBA00022859"/>
    </source>
</evidence>
<dbReference type="PROSITE" id="PS51969">
    <property type="entry name" value="CBM39"/>
    <property type="match status" value="1"/>
</dbReference>
<evidence type="ECO:0000256" key="2">
    <source>
        <dbReference type="ARBA" id="ARBA00022588"/>
    </source>
</evidence>
<feature type="chain" id="PRO_5008583671" evidence="4">
    <location>
        <begin position="17"/>
        <end position="494"/>
    </location>
</feature>
<dbReference type="InterPro" id="IPR043030">
    <property type="entry name" value="BGBP_N_sf"/>
</dbReference>
<proteinExistence type="inferred from homology"/>